<dbReference type="SUPFAM" id="SSF53955">
    <property type="entry name" value="Lysozyme-like"/>
    <property type="match status" value="1"/>
</dbReference>
<name>A0A7I7XRX5_9MYCO</name>
<accession>A0A7I7XRX5</accession>
<dbReference type="InterPro" id="IPR043426">
    <property type="entry name" value="MltB-like"/>
</dbReference>
<sequence length="253" mass="26904">MVVIYNGVREAVSVRWLQTAAVVGATAVLLASSCSWQVGTPIPEGVPPPTGDPVPAVDIEAKGRPADQLHDWAAARAPSLEMPVTALEAYAYAARVAEVVNPTCQLAWPTLAGIGMVESHHGTYRGSTVKPNGDVRPPIRGVRLDGTAGNMMIPDTDGGELDGDGHLDRAMGPMQFIPDTWKLYGVDANNDGEISPDNIDDAALSAAGYLCSRGKDLSKPKGWMAALRAYNYSDQYARMVRDWATAYATGHSL</sequence>
<keyword evidence="3" id="KW-1185">Reference proteome</keyword>
<dbReference type="InterPro" id="IPR031304">
    <property type="entry name" value="SLT_2"/>
</dbReference>
<evidence type="ECO:0000313" key="2">
    <source>
        <dbReference type="EMBL" id="BBZ32026.1"/>
    </source>
</evidence>
<dbReference type="EMBL" id="AP022612">
    <property type="protein sequence ID" value="BBZ32026.1"/>
    <property type="molecule type" value="Genomic_DNA"/>
</dbReference>
<dbReference type="Gene3D" id="1.10.530.10">
    <property type="match status" value="1"/>
</dbReference>
<evidence type="ECO:0000313" key="3">
    <source>
        <dbReference type="Proteomes" id="UP000466931"/>
    </source>
</evidence>
<reference evidence="2" key="1">
    <citation type="journal article" date="2019" name="Emerg. Microbes Infect.">
        <title>Comprehensive subspecies identification of 175 nontuberculous mycobacteria species based on 7547 genomic profiles.</title>
        <authorList>
            <person name="Matsumoto Y."/>
            <person name="Kinjo T."/>
            <person name="Motooka D."/>
            <person name="Nabeya D."/>
            <person name="Jung N."/>
            <person name="Uechi K."/>
            <person name="Horii T."/>
            <person name="Iida T."/>
            <person name="Fujita J."/>
            <person name="Nakamura S."/>
        </authorList>
    </citation>
    <scope>NUCLEOTIDE SEQUENCE [LARGE SCALE GENOMIC DNA]</scope>
    <source>
        <strain evidence="2">JCM 13671</strain>
    </source>
</reference>
<organism evidence="2 3">
    <name type="scientific">Mycolicibacterium confluentis</name>
    <dbReference type="NCBI Taxonomy" id="28047"/>
    <lineage>
        <taxon>Bacteria</taxon>
        <taxon>Bacillati</taxon>
        <taxon>Actinomycetota</taxon>
        <taxon>Actinomycetes</taxon>
        <taxon>Mycobacteriales</taxon>
        <taxon>Mycobacteriaceae</taxon>
        <taxon>Mycolicibacterium</taxon>
    </lineage>
</organism>
<protein>
    <recommendedName>
        <fullName evidence="1">Transglycosylase SLT domain-containing protein</fullName>
    </recommendedName>
</protein>
<dbReference type="CDD" id="cd13399">
    <property type="entry name" value="Slt35-like"/>
    <property type="match status" value="1"/>
</dbReference>
<dbReference type="PANTHER" id="PTHR30163">
    <property type="entry name" value="MEMBRANE-BOUND LYTIC MUREIN TRANSGLYCOSYLASE B"/>
    <property type="match status" value="1"/>
</dbReference>
<dbReference type="Gene3D" id="1.10.8.350">
    <property type="entry name" value="Bacterial muramidase"/>
    <property type="match status" value="1"/>
</dbReference>
<dbReference type="GO" id="GO:0008933">
    <property type="term" value="F:peptidoglycan lytic transglycosylase activity"/>
    <property type="evidence" value="ECO:0007669"/>
    <property type="project" value="TreeGrafter"/>
</dbReference>
<evidence type="ECO:0000259" key="1">
    <source>
        <dbReference type="Pfam" id="PF13406"/>
    </source>
</evidence>
<dbReference type="GO" id="GO:0009253">
    <property type="term" value="P:peptidoglycan catabolic process"/>
    <property type="evidence" value="ECO:0007669"/>
    <property type="project" value="TreeGrafter"/>
</dbReference>
<dbReference type="RefSeq" id="WP_085154992.1">
    <property type="nucleotide sequence ID" value="NZ_AP022612.1"/>
</dbReference>
<dbReference type="Pfam" id="PF13406">
    <property type="entry name" value="SLT_2"/>
    <property type="match status" value="1"/>
</dbReference>
<dbReference type="Proteomes" id="UP000466931">
    <property type="component" value="Chromosome"/>
</dbReference>
<reference evidence="2" key="2">
    <citation type="submission" date="2020-02" db="EMBL/GenBank/DDBJ databases">
        <authorList>
            <person name="Matsumoto Y."/>
            <person name="Motooka D."/>
            <person name="Nakamura S."/>
        </authorList>
    </citation>
    <scope>NUCLEOTIDE SEQUENCE</scope>
    <source>
        <strain evidence="2">JCM 13671</strain>
    </source>
</reference>
<gene>
    <name evidence="2" type="ORF">MCNF_06310</name>
</gene>
<proteinExistence type="predicted"/>
<dbReference type="PANTHER" id="PTHR30163:SF8">
    <property type="entry name" value="LYTIC MUREIN TRANSGLYCOSYLASE"/>
    <property type="match status" value="1"/>
</dbReference>
<feature type="domain" description="Transglycosylase SLT" evidence="1">
    <location>
        <begin position="170"/>
        <end position="221"/>
    </location>
</feature>
<dbReference type="InterPro" id="IPR023346">
    <property type="entry name" value="Lysozyme-like_dom_sf"/>
</dbReference>
<dbReference type="AlphaFoldDB" id="A0A7I7XRX5"/>